<sequence length="166" mass="17707">MELYADTTPRITENFQSNLGGGGREASCEHGPSSGDDGVDGDSGLGSYEGFPFHLGNGIINGSENLENYVLAAMEIQKSQIESEPKQSSPEPTSTVTTSCGRKKSADASFVTNLRDRFHEFINTPMADHKTCLKTTIHKMMAVFPTINSGSKGGESSIPSQASVEN</sequence>
<dbReference type="Proteomes" id="UP000828048">
    <property type="component" value="Chromosome 8"/>
</dbReference>
<keyword evidence="2" id="KW-1185">Reference proteome</keyword>
<dbReference type="EMBL" id="CM037158">
    <property type="protein sequence ID" value="KAH7852803.1"/>
    <property type="molecule type" value="Genomic_DNA"/>
</dbReference>
<gene>
    <name evidence="1" type="ORF">Vadar_029390</name>
</gene>
<accession>A0ACB7YHB6</accession>
<comment type="caution">
    <text evidence="1">The sequence shown here is derived from an EMBL/GenBank/DDBJ whole genome shotgun (WGS) entry which is preliminary data.</text>
</comment>
<evidence type="ECO:0000313" key="1">
    <source>
        <dbReference type="EMBL" id="KAH7852803.1"/>
    </source>
</evidence>
<proteinExistence type="predicted"/>
<protein>
    <submittedName>
        <fullName evidence="1">Uncharacterized protein</fullName>
    </submittedName>
</protein>
<name>A0ACB7YHB6_9ERIC</name>
<reference evidence="1 2" key="1">
    <citation type="journal article" date="2021" name="Hortic Res">
        <title>High-quality reference genome and annotation aids understanding of berry development for evergreen blueberry (Vaccinium darrowii).</title>
        <authorList>
            <person name="Yu J."/>
            <person name="Hulse-Kemp A.M."/>
            <person name="Babiker E."/>
            <person name="Staton M."/>
        </authorList>
    </citation>
    <scope>NUCLEOTIDE SEQUENCE [LARGE SCALE GENOMIC DNA]</scope>
    <source>
        <strain evidence="2">cv. NJ 8807/NJ 8810</strain>
        <tissue evidence="1">Young leaf</tissue>
    </source>
</reference>
<evidence type="ECO:0000313" key="2">
    <source>
        <dbReference type="Proteomes" id="UP000828048"/>
    </source>
</evidence>
<organism evidence="1 2">
    <name type="scientific">Vaccinium darrowii</name>
    <dbReference type="NCBI Taxonomy" id="229202"/>
    <lineage>
        <taxon>Eukaryota</taxon>
        <taxon>Viridiplantae</taxon>
        <taxon>Streptophyta</taxon>
        <taxon>Embryophyta</taxon>
        <taxon>Tracheophyta</taxon>
        <taxon>Spermatophyta</taxon>
        <taxon>Magnoliopsida</taxon>
        <taxon>eudicotyledons</taxon>
        <taxon>Gunneridae</taxon>
        <taxon>Pentapetalae</taxon>
        <taxon>asterids</taxon>
        <taxon>Ericales</taxon>
        <taxon>Ericaceae</taxon>
        <taxon>Vaccinioideae</taxon>
        <taxon>Vaccinieae</taxon>
        <taxon>Vaccinium</taxon>
    </lineage>
</organism>